<keyword evidence="3" id="KW-0378">Hydrolase</keyword>
<evidence type="ECO:0000313" key="7">
    <source>
        <dbReference type="Proteomes" id="UP000626109"/>
    </source>
</evidence>
<feature type="region of interest" description="Disordered" evidence="4">
    <location>
        <begin position="131"/>
        <end position="150"/>
    </location>
</feature>
<protein>
    <recommendedName>
        <fullName evidence="5">PPPDE domain-containing protein</fullName>
    </recommendedName>
</protein>
<gene>
    <name evidence="6" type="ORF">PGLA2088_LOCUS21766</name>
</gene>
<dbReference type="PANTHER" id="PTHR12378">
    <property type="entry name" value="DESUMOYLATING ISOPEPTIDASE"/>
    <property type="match status" value="1"/>
</dbReference>
<reference evidence="6" key="1">
    <citation type="submission" date="2021-02" db="EMBL/GenBank/DDBJ databases">
        <authorList>
            <person name="Dougan E. K."/>
            <person name="Rhodes N."/>
            <person name="Thang M."/>
            <person name="Chan C."/>
        </authorList>
    </citation>
    <scope>NUCLEOTIDE SEQUENCE</scope>
</reference>
<sequence length="352" mass="39687">MDFSGSQQQPAACNKQLPRRWRQQRSRWQPATASSMQHRRQQQQQAAAMDSPLPVQQAAPMDSLAAINSHNCQQQQQHQQQQTAASLEPIDLVEAMVDAMEDEELSRTLGQIRERFMLGHVQDQTFAPVASDCPEISKEQDKEHKDAGDAAELAAEPPLQLDPESLGASGPSAEIPRPLSRHALRTVQRRKPGLRVRLHIYDVSLEPNVQLFNRILAHESSPLKFGGVFHAGVEVNGLEWAFGQSEDENVSGISCCAPKKHLKHHYRETVKLPRTNLSPEEVARLMSELLEQYPGDEYDLLHRNCCHFADDFSQRLGVGNIPSWVYRLARIGASLDRLLEFAPEPVRELLPW</sequence>
<evidence type="ECO:0000313" key="6">
    <source>
        <dbReference type="EMBL" id="CAE8680176.1"/>
    </source>
</evidence>
<evidence type="ECO:0000256" key="4">
    <source>
        <dbReference type="SAM" id="MobiDB-lite"/>
    </source>
</evidence>
<keyword evidence="2" id="KW-0645">Protease</keyword>
<feature type="region of interest" description="Disordered" evidence="4">
    <location>
        <begin position="1"/>
        <end position="55"/>
    </location>
</feature>
<dbReference type="InterPro" id="IPR042266">
    <property type="entry name" value="PPPDE_sf"/>
</dbReference>
<dbReference type="SMART" id="SM01179">
    <property type="entry name" value="DUF862"/>
    <property type="match status" value="1"/>
</dbReference>
<evidence type="ECO:0000259" key="5">
    <source>
        <dbReference type="PROSITE" id="PS51858"/>
    </source>
</evidence>
<dbReference type="AlphaFoldDB" id="A0A813JL83"/>
<feature type="domain" description="PPPDE" evidence="5">
    <location>
        <begin position="194"/>
        <end position="339"/>
    </location>
</feature>
<dbReference type="GO" id="GO:0006508">
    <property type="term" value="P:proteolysis"/>
    <property type="evidence" value="ECO:0007669"/>
    <property type="project" value="UniProtKB-KW"/>
</dbReference>
<evidence type="ECO:0000256" key="2">
    <source>
        <dbReference type="ARBA" id="ARBA00022670"/>
    </source>
</evidence>
<dbReference type="Gene3D" id="3.90.1720.30">
    <property type="entry name" value="PPPDE domains"/>
    <property type="match status" value="1"/>
</dbReference>
<dbReference type="PROSITE" id="PS51858">
    <property type="entry name" value="PPPDE"/>
    <property type="match status" value="1"/>
</dbReference>
<feature type="compositionally biased region" description="Basic and acidic residues" evidence="4">
    <location>
        <begin position="135"/>
        <end position="148"/>
    </location>
</feature>
<comment type="similarity">
    <text evidence="1">Belongs to the DeSI family.</text>
</comment>
<dbReference type="Proteomes" id="UP000626109">
    <property type="component" value="Unassembled WGS sequence"/>
</dbReference>
<dbReference type="GO" id="GO:0101005">
    <property type="term" value="F:deubiquitinase activity"/>
    <property type="evidence" value="ECO:0007669"/>
    <property type="project" value="TreeGrafter"/>
</dbReference>
<accession>A0A813JL83</accession>
<comment type="caution">
    <text evidence="6">The sequence shown here is derived from an EMBL/GenBank/DDBJ whole genome shotgun (WGS) entry which is preliminary data.</text>
</comment>
<dbReference type="InterPro" id="IPR008580">
    <property type="entry name" value="PPPDE_dom"/>
</dbReference>
<dbReference type="GO" id="GO:0016579">
    <property type="term" value="P:protein deubiquitination"/>
    <property type="evidence" value="ECO:0007669"/>
    <property type="project" value="TreeGrafter"/>
</dbReference>
<dbReference type="PANTHER" id="PTHR12378:SF80">
    <property type="entry name" value="IP06716P-RELATED"/>
    <property type="match status" value="1"/>
</dbReference>
<feature type="compositionally biased region" description="Polar residues" evidence="4">
    <location>
        <begin position="1"/>
        <end position="11"/>
    </location>
</feature>
<dbReference type="EMBL" id="CAJNNW010025828">
    <property type="protein sequence ID" value="CAE8680176.1"/>
    <property type="molecule type" value="Genomic_DNA"/>
</dbReference>
<organism evidence="6 7">
    <name type="scientific">Polarella glacialis</name>
    <name type="common">Dinoflagellate</name>
    <dbReference type="NCBI Taxonomy" id="89957"/>
    <lineage>
        <taxon>Eukaryota</taxon>
        <taxon>Sar</taxon>
        <taxon>Alveolata</taxon>
        <taxon>Dinophyceae</taxon>
        <taxon>Suessiales</taxon>
        <taxon>Suessiaceae</taxon>
        <taxon>Polarella</taxon>
    </lineage>
</organism>
<name>A0A813JL83_POLGL</name>
<dbReference type="Pfam" id="PF05903">
    <property type="entry name" value="Peptidase_C97"/>
    <property type="match status" value="1"/>
</dbReference>
<proteinExistence type="inferred from homology"/>
<evidence type="ECO:0000256" key="3">
    <source>
        <dbReference type="ARBA" id="ARBA00022801"/>
    </source>
</evidence>
<evidence type="ECO:0000256" key="1">
    <source>
        <dbReference type="ARBA" id="ARBA00008140"/>
    </source>
</evidence>